<dbReference type="EnsemblMetazoa" id="AEPI001296-RA">
    <property type="protein sequence ID" value="AEPI001296-PA"/>
    <property type="gene ID" value="AEPI001296"/>
</dbReference>
<evidence type="ECO:0000313" key="12">
    <source>
        <dbReference type="Proteomes" id="UP000075885"/>
    </source>
</evidence>
<dbReference type="Proteomes" id="UP000075885">
    <property type="component" value="Unassembled WGS sequence"/>
</dbReference>
<evidence type="ECO:0000256" key="1">
    <source>
        <dbReference type="ARBA" id="ARBA00010701"/>
    </source>
</evidence>
<dbReference type="GO" id="GO:0016042">
    <property type="term" value="P:lipid catabolic process"/>
    <property type="evidence" value="ECO:0007669"/>
    <property type="project" value="UniProtKB-KW"/>
</dbReference>
<dbReference type="VEuPathDB" id="VectorBase:AEPI001296"/>
<dbReference type="AlphaFoldDB" id="A0A182P308"/>
<keyword evidence="2" id="KW-0732">Signal</keyword>
<dbReference type="Pfam" id="PF04083">
    <property type="entry name" value="Abhydro_lipase"/>
    <property type="match status" value="1"/>
</dbReference>
<dbReference type="InterPro" id="IPR000073">
    <property type="entry name" value="AB_hydrolase_1"/>
</dbReference>
<dbReference type="SUPFAM" id="SSF53474">
    <property type="entry name" value="alpha/beta-Hydrolases"/>
    <property type="match status" value="1"/>
</dbReference>
<evidence type="ECO:0000256" key="6">
    <source>
        <dbReference type="ARBA" id="ARBA00023180"/>
    </source>
</evidence>
<sequence>HEFDDDDRSAEIEEDPPFNVKEEDAYLTVPQLVWKYGYEIEIHEVQTEDGYLLDLYRISGRRAASGQPALRPYRNAPIFLMHSLLSSCADWVLMGPGRGLGYLLADAGFDVWMGNARGTRYSRKHIHLDPDRSGEFWNFSWHEIGLYDVRALIDHVLNVTGAARLHYGGFSQGTMVLFVLLSERPEYNTKLIDMQAISPSVYMYRLEGQIVRTFVQLADPLVAALDTIGRREILPNLRFIAPLVKIVCADSNVTACRELLYDVAGKNPPQVDDRMVRIFLGHFPAGASLRQLHHFSQIIRTARFAKYSPLRFAENGVPSFSPAPLYNLTRATIPVVVYYGLNDHVVNFRDALQLADEVPNLAAVHQIADRRFTHSDFILAKNSARLLNSILLQELNQYDGATGSASVNVTHWRV</sequence>
<proteinExistence type="inferred from homology"/>
<evidence type="ECO:0000256" key="4">
    <source>
        <dbReference type="ARBA" id="ARBA00022963"/>
    </source>
</evidence>
<dbReference type="PIRSF" id="PIRSF000862">
    <property type="entry name" value="Steryl_ester_lip"/>
    <property type="match status" value="1"/>
</dbReference>
<dbReference type="InterPro" id="IPR025483">
    <property type="entry name" value="Lipase_euk"/>
</dbReference>
<protein>
    <recommendedName>
        <fullName evidence="7">Lipase</fullName>
    </recommendedName>
</protein>
<dbReference type="GO" id="GO:0016788">
    <property type="term" value="F:hydrolase activity, acting on ester bonds"/>
    <property type="evidence" value="ECO:0007669"/>
    <property type="project" value="InterPro"/>
</dbReference>
<feature type="domain" description="AB hydrolase-1" evidence="9">
    <location>
        <begin position="98"/>
        <end position="201"/>
    </location>
</feature>
<feature type="domain" description="Partial AB-hydrolase lipase" evidence="10">
    <location>
        <begin position="29"/>
        <end position="94"/>
    </location>
</feature>
<dbReference type="InterPro" id="IPR006693">
    <property type="entry name" value="AB_hydrolase_lipase"/>
</dbReference>
<evidence type="ECO:0000256" key="3">
    <source>
        <dbReference type="ARBA" id="ARBA00022801"/>
    </source>
</evidence>
<feature type="active site" description="Charge relay system" evidence="8">
    <location>
        <position position="343"/>
    </location>
</feature>
<keyword evidence="5" id="KW-0443">Lipid metabolism</keyword>
<dbReference type="InterPro" id="IPR029058">
    <property type="entry name" value="AB_hydrolase_fold"/>
</dbReference>
<evidence type="ECO:0000256" key="5">
    <source>
        <dbReference type="ARBA" id="ARBA00023098"/>
    </source>
</evidence>
<dbReference type="FunFam" id="3.40.50.1820:FF:000057">
    <property type="entry name" value="Lipase"/>
    <property type="match status" value="1"/>
</dbReference>
<evidence type="ECO:0000256" key="7">
    <source>
        <dbReference type="PIRNR" id="PIRNR000862"/>
    </source>
</evidence>
<comment type="similarity">
    <text evidence="1 7">Belongs to the AB hydrolase superfamily. Lipase family.</text>
</comment>
<dbReference type="PANTHER" id="PTHR11005">
    <property type="entry name" value="LYSOSOMAL ACID LIPASE-RELATED"/>
    <property type="match status" value="1"/>
</dbReference>
<reference evidence="12" key="1">
    <citation type="submission" date="2013-03" db="EMBL/GenBank/DDBJ databases">
        <title>The Genome Sequence of Anopheles epiroticus epiroticus2.</title>
        <authorList>
            <consortium name="The Broad Institute Genomics Platform"/>
            <person name="Neafsey D.E."/>
            <person name="Howell P."/>
            <person name="Walker B."/>
            <person name="Young S.K."/>
            <person name="Zeng Q."/>
            <person name="Gargeya S."/>
            <person name="Fitzgerald M."/>
            <person name="Haas B."/>
            <person name="Abouelleil A."/>
            <person name="Allen A.W."/>
            <person name="Alvarado L."/>
            <person name="Arachchi H.M."/>
            <person name="Berlin A.M."/>
            <person name="Chapman S.B."/>
            <person name="Gainer-Dewar J."/>
            <person name="Goldberg J."/>
            <person name="Griggs A."/>
            <person name="Gujja S."/>
            <person name="Hansen M."/>
            <person name="Howarth C."/>
            <person name="Imamovic A."/>
            <person name="Ireland A."/>
            <person name="Larimer J."/>
            <person name="McCowan C."/>
            <person name="Murphy C."/>
            <person name="Pearson M."/>
            <person name="Poon T.W."/>
            <person name="Priest M."/>
            <person name="Roberts A."/>
            <person name="Saif S."/>
            <person name="Shea T."/>
            <person name="Sisk P."/>
            <person name="Sykes S."/>
            <person name="Wortman J."/>
            <person name="Nusbaum C."/>
            <person name="Birren B."/>
        </authorList>
    </citation>
    <scope>NUCLEOTIDE SEQUENCE [LARGE SCALE GENOMIC DNA]</scope>
    <source>
        <strain evidence="12">Epiroticus2</strain>
    </source>
</reference>
<keyword evidence="6" id="KW-0325">Glycoprotein</keyword>
<accession>A0A182P308</accession>
<keyword evidence="12" id="KW-1185">Reference proteome</keyword>
<keyword evidence="3 7" id="KW-0378">Hydrolase</keyword>
<evidence type="ECO:0000256" key="8">
    <source>
        <dbReference type="PIRSR" id="PIRSR000862-1"/>
    </source>
</evidence>
<evidence type="ECO:0000259" key="10">
    <source>
        <dbReference type="Pfam" id="PF04083"/>
    </source>
</evidence>
<dbReference type="Gene3D" id="3.40.50.1820">
    <property type="entry name" value="alpha/beta hydrolase"/>
    <property type="match status" value="1"/>
</dbReference>
<evidence type="ECO:0000256" key="2">
    <source>
        <dbReference type="ARBA" id="ARBA00022729"/>
    </source>
</evidence>
<feature type="active site" description="Nucleophile" evidence="8">
    <location>
        <position position="171"/>
    </location>
</feature>
<dbReference type="Pfam" id="PF00561">
    <property type="entry name" value="Abhydrolase_1"/>
    <property type="match status" value="1"/>
</dbReference>
<organism evidence="11 12">
    <name type="scientific">Anopheles epiroticus</name>
    <dbReference type="NCBI Taxonomy" id="199890"/>
    <lineage>
        <taxon>Eukaryota</taxon>
        <taxon>Metazoa</taxon>
        <taxon>Ecdysozoa</taxon>
        <taxon>Arthropoda</taxon>
        <taxon>Hexapoda</taxon>
        <taxon>Insecta</taxon>
        <taxon>Pterygota</taxon>
        <taxon>Neoptera</taxon>
        <taxon>Endopterygota</taxon>
        <taxon>Diptera</taxon>
        <taxon>Nematocera</taxon>
        <taxon>Culicoidea</taxon>
        <taxon>Culicidae</taxon>
        <taxon>Anophelinae</taxon>
        <taxon>Anopheles</taxon>
    </lineage>
</organism>
<name>A0A182P308_9DIPT</name>
<evidence type="ECO:0000259" key="9">
    <source>
        <dbReference type="Pfam" id="PF00561"/>
    </source>
</evidence>
<feature type="active site" description="Charge relay system" evidence="8">
    <location>
        <position position="374"/>
    </location>
</feature>
<evidence type="ECO:0000313" key="11">
    <source>
        <dbReference type="EnsemblMetazoa" id="AEPI001296-PA"/>
    </source>
</evidence>
<dbReference type="STRING" id="199890.A0A182P308"/>
<reference evidence="11" key="2">
    <citation type="submission" date="2020-05" db="UniProtKB">
        <authorList>
            <consortium name="EnsemblMetazoa"/>
        </authorList>
    </citation>
    <scope>IDENTIFICATION</scope>
    <source>
        <strain evidence="11">Epiroticus2</strain>
    </source>
</reference>
<keyword evidence="4 7" id="KW-0442">Lipid degradation</keyword>